<reference evidence="4 5" key="1">
    <citation type="journal article" date="2020" name="Front. Microbiol.">
        <title>Genomic Analysis and Antimicrobial Resistance of Aliarcobacter cryaerophilus Strains From German Water Poultry.</title>
        <authorList>
            <person name="Muller E."/>
            <person name="Hotzel H."/>
            <person name="Ahlers C."/>
            <person name="Hanel I."/>
            <person name="Tomaso H."/>
            <person name="Abdel-Glil M.Y."/>
        </authorList>
    </citation>
    <scope>NUCLEOTIDE SEQUENCE [LARGE SCALE GENOMIC DNA]</scope>
    <source>
        <strain evidence="4 5">16CS1285-4</strain>
    </source>
</reference>
<dbReference type="Pfam" id="PF00271">
    <property type="entry name" value="Helicase_C"/>
    <property type="match status" value="1"/>
</dbReference>
<feature type="domain" description="Helicase ATP-binding" evidence="2">
    <location>
        <begin position="378"/>
        <end position="525"/>
    </location>
</feature>
<evidence type="ECO:0000259" key="2">
    <source>
        <dbReference type="PROSITE" id="PS51192"/>
    </source>
</evidence>
<dbReference type="PROSITE" id="PS50007">
    <property type="entry name" value="PIPLC_X_DOMAIN"/>
    <property type="match status" value="1"/>
</dbReference>
<feature type="domain" description="Helicase C-terminal" evidence="3">
    <location>
        <begin position="565"/>
        <end position="705"/>
    </location>
</feature>
<dbReference type="Pfam" id="PF04851">
    <property type="entry name" value="ResIII"/>
    <property type="match status" value="1"/>
</dbReference>
<keyword evidence="4" id="KW-0378">Hydrolase</keyword>
<dbReference type="GO" id="GO:0004386">
    <property type="term" value="F:helicase activity"/>
    <property type="evidence" value="ECO:0007669"/>
    <property type="project" value="UniProtKB-KW"/>
</dbReference>
<dbReference type="PANTHER" id="PTHR47396">
    <property type="entry name" value="TYPE I RESTRICTION ENZYME ECOKI R PROTEIN"/>
    <property type="match status" value="1"/>
</dbReference>
<dbReference type="GO" id="GO:0005829">
    <property type="term" value="C:cytosol"/>
    <property type="evidence" value="ECO:0007669"/>
    <property type="project" value="TreeGrafter"/>
</dbReference>
<keyword evidence="4" id="KW-0547">Nucleotide-binding</keyword>
<dbReference type="GO" id="GO:0003677">
    <property type="term" value="F:DNA binding"/>
    <property type="evidence" value="ECO:0007669"/>
    <property type="project" value="InterPro"/>
</dbReference>
<dbReference type="Pfam" id="PF22548">
    <property type="entry name" value="AEP-TOTE"/>
    <property type="match status" value="1"/>
</dbReference>
<evidence type="ECO:0000256" key="1">
    <source>
        <dbReference type="SAM" id="Coils"/>
    </source>
</evidence>
<dbReference type="SMART" id="SM00490">
    <property type="entry name" value="HELICc"/>
    <property type="match status" value="1"/>
</dbReference>
<proteinExistence type="predicted"/>
<name>A0A7G9LPM7_9BACT</name>
<dbReference type="InterPro" id="IPR027417">
    <property type="entry name" value="P-loop_NTPase"/>
</dbReference>
<dbReference type="PANTHER" id="PTHR47396:SF1">
    <property type="entry name" value="ATP-DEPENDENT HELICASE IRC3-RELATED"/>
    <property type="match status" value="1"/>
</dbReference>
<keyword evidence="4" id="KW-0347">Helicase</keyword>
<sequence>MKTVELELEELYFQKQKLEEKIKELENFLKNQKSKDKKEFSKDEKIELFRELFISRTDIYAKKWKSKDGTKEGFSPVSKTFMGDDFLPLTNKDLEEHLRGNIFLASYLIDKKQECKYVVLELNSEDVFKLQRALLELNISASYSLSSYNSIFAWIFFKEKISSNISFSFLYFLQKKANISVKLYPNSEFSTQEKLGSYIELPLQLFYRNKNRTVFLDINTKKVFHDQWNYLANIKKASKEQIYSFAQVLKPQNIQRDLKSVDFPQNSIDIVLDSGINFPIQSLSKSFISKLKSFASFENPQIKLLLSLRKPLYNTPKYLKGYEESSEFLKLPRGLKEKLFEYLNYNLVKYKIIDNRVFEKIETKRILFTLRAEQEDAIKEILKYDSSICVAPPGFGKTLIGAKIFEQRAVKTLIIVNKNMLLDQWISRFVDYFGYKKSDIGFLGKSQNRLNGNIDIATMQSLNNIPELVENYTQVIVDECHHIPALTFEQIVKNFKGKYILGLSATPNRKDELDPILYQQLGNISYEYKKPKTHTNRLLVIKTELTSSADNYAAIINELVSNEDRNRQIVKTIKENINRKILLLSDRIEHLNLLENILKEENIDFVSVHGSQNKKEQVENMQKVKTSSLILATSSFFGEGIDFPHLNTIIFATPISFYGRLIQYLGRIGRGNQECLAIDFLDSKNAMLNSTYKKRLEGYKAMHYK</sequence>
<feature type="coiled-coil region" evidence="1">
    <location>
        <begin position="1"/>
        <end position="35"/>
    </location>
</feature>
<dbReference type="EMBL" id="CP060693">
    <property type="protein sequence ID" value="QNM90576.1"/>
    <property type="molecule type" value="Genomic_DNA"/>
</dbReference>
<dbReference type="SUPFAM" id="SSF52540">
    <property type="entry name" value="P-loop containing nucleoside triphosphate hydrolases"/>
    <property type="match status" value="1"/>
</dbReference>
<dbReference type="CDD" id="cd17926">
    <property type="entry name" value="DEXHc_RE"/>
    <property type="match status" value="1"/>
</dbReference>
<dbReference type="GO" id="GO:0005524">
    <property type="term" value="F:ATP binding"/>
    <property type="evidence" value="ECO:0007669"/>
    <property type="project" value="InterPro"/>
</dbReference>
<dbReference type="InterPro" id="IPR054347">
    <property type="entry name" value="TOTE_primase"/>
</dbReference>
<gene>
    <name evidence="4" type="ORF">HOO34_02245</name>
</gene>
<dbReference type="Proteomes" id="UP000515842">
    <property type="component" value="Chromosome"/>
</dbReference>
<dbReference type="SMART" id="SM00487">
    <property type="entry name" value="DEXDc"/>
    <property type="match status" value="1"/>
</dbReference>
<evidence type="ECO:0000313" key="4">
    <source>
        <dbReference type="EMBL" id="QNM90576.1"/>
    </source>
</evidence>
<dbReference type="Gene3D" id="3.40.50.300">
    <property type="entry name" value="P-loop containing nucleotide triphosphate hydrolases"/>
    <property type="match status" value="2"/>
</dbReference>
<dbReference type="InterPro" id="IPR001650">
    <property type="entry name" value="Helicase_C-like"/>
</dbReference>
<protein>
    <submittedName>
        <fullName evidence="4">DEAD/DEAH box helicase family protein</fullName>
    </submittedName>
</protein>
<evidence type="ECO:0000313" key="5">
    <source>
        <dbReference type="Proteomes" id="UP000515842"/>
    </source>
</evidence>
<keyword evidence="4" id="KW-0067">ATP-binding</keyword>
<dbReference type="GO" id="GO:0016787">
    <property type="term" value="F:hydrolase activity"/>
    <property type="evidence" value="ECO:0007669"/>
    <property type="project" value="InterPro"/>
</dbReference>
<dbReference type="PROSITE" id="PS51192">
    <property type="entry name" value="HELICASE_ATP_BIND_1"/>
    <property type="match status" value="1"/>
</dbReference>
<dbReference type="PROSITE" id="PS51194">
    <property type="entry name" value="HELICASE_CTER"/>
    <property type="match status" value="1"/>
</dbReference>
<dbReference type="AlphaFoldDB" id="A0A7G9LPM7"/>
<accession>A0A7G9LPM7</accession>
<dbReference type="InterPro" id="IPR050742">
    <property type="entry name" value="Helicase_Restrict-Modif_Enz"/>
</dbReference>
<organism evidence="4 5">
    <name type="scientific">Aliarcobacter cryaerophilus</name>
    <dbReference type="NCBI Taxonomy" id="28198"/>
    <lineage>
        <taxon>Bacteria</taxon>
        <taxon>Pseudomonadati</taxon>
        <taxon>Campylobacterota</taxon>
        <taxon>Epsilonproteobacteria</taxon>
        <taxon>Campylobacterales</taxon>
        <taxon>Arcobacteraceae</taxon>
        <taxon>Aliarcobacter</taxon>
    </lineage>
</organism>
<dbReference type="CDD" id="cd18785">
    <property type="entry name" value="SF2_C"/>
    <property type="match status" value="1"/>
</dbReference>
<dbReference type="InterPro" id="IPR006935">
    <property type="entry name" value="Helicase/UvrB_N"/>
</dbReference>
<keyword evidence="1" id="KW-0175">Coiled coil</keyword>
<evidence type="ECO:0000259" key="3">
    <source>
        <dbReference type="PROSITE" id="PS51194"/>
    </source>
</evidence>
<dbReference type="RefSeq" id="WP_187474817.1">
    <property type="nucleotide sequence ID" value="NZ_CP060693.1"/>
</dbReference>
<dbReference type="InterPro" id="IPR014001">
    <property type="entry name" value="Helicase_ATP-bd"/>
</dbReference>